<dbReference type="EMBL" id="CM043026">
    <property type="protein sequence ID" value="KAI4590426.1"/>
    <property type="molecule type" value="Genomic_DNA"/>
</dbReference>
<protein>
    <submittedName>
        <fullName evidence="1">Uncharacterized protein</fullName>
    </submittedName>
</protein>
<gene>
    <name evidence="1" type="ORF">MJG53_001475</name>
</gene>
<dbReference type="Proteomes" id="UP001057279">
    <property type="component" value="Linkage Group LG01"/>
</dbReference>
<evidence type="ECO:0000313" key="1">
    <source>
        <dbReference type="EMBL" id="KAI4590426.1"/>
    </source>
</evidence>
<keyword evidence="2" id="KW-1185">Reference proteome</keyword>
<reference evidence="1" key="1">
    <citation type="submission" date="2022-03" db="EMBL/GenBank/DDBJ databases">
        <title>Genomic analyses of argali, domestic sheep and their hybrids provide insights into chromosomal evolution, heterosis and genetic basis of agronomic traits.</title>
        <authorList>
            <person name="Li M."/>
        </authorList>
    </citation>
    <scope>NUCLEOTIDE SEQUENCE</scope>
    <source>
        <strain evidence="1">F1 hybrid</strain>
    </source>
</reference>
<sequence>MAWSPRRSAGRRLQLPLLCLLLQGATAILFAVFVRYNRETDAALWHWGNHSNADNEFYFRYPSFQDVHAMIFVGFGFLMVFLQRYGFSSVGFTFLLAAFALQWSTLIQGFFHSFRGGYILVGMESMINADFSAAAVLISFGAILGKTGPVQLLLMALLEVVLFGLNEFVLLSLLEVKDAGGSMTIHTFGAYFGLILSRVLYRPHLEKSKHRQGSTYHSDLFAMIGEASRGVVGTIFLWIFWPSFNSAPTALGDGQHRTALNTYYSLAASTLSTFALSALVGGDGRLDMPILESKLKVQDTCGVHNLHGMPGVLGALLGSLVAGLATSEAYGDGLESVFPLIAEGQRSATSQAMHQLFALFVTLTFASVGGGLGAFPLVPSTLEGSP</sequence>
<evidence type="ECO:0000313" key="2">
    <source>
        <dbReference type="Proteomes" id="UP001057279"/>
    </source>
</evidence>
<accession>A0ACB9VL28</accession>
<proteinExistence type="predicted"/>
<organism evidence="1 2">
    <name type="scientific">Ovis ammon polii x Ovis aries</name>
    <dbReference type="NCBI Taxonomy" id="2918886"/>
    <lineage>
        <taxon>Eukaryota</taxon>
        <taxon>Metazoa</taxon>
        <taxon>Chordata</taxon>
        <taxon>Craniata</taxon>
        <taxon>Vertebrata</taxon>
        <taxon>Euteleostomi</taxon>
        <taxon>Mammalia</taxon>
        <taxon>Eutheria</taxon>
        <taxon>Laurasiatheria</taxon>
        <taxon>Artiodactyla</taxon>
        <taxon>Ruminantia</taxon>
        <taxon>Pecora</taxon>
        <taxon>Bovidae</taxon>
        <taxon>Caprinae</taxon>
        <taxon>Ovis</taxon>
    </lineage>
</organism>
<name>A0ACB9VL28_9CETA</name>
<comment type="caution">
    <text evidence="1">The sequence shown here is derived from an EMBL/GenBank/DDBJ whole genome shotgun (WGS) entry which is preliminary data.</text>
</comment>